<keyword evidence="1" id="KW-0805">Transcription regulation</keyword>
<sequence length="207" mass="22472">MTTARKPTGERRTEIVTAAARIFADHGYAAVGMRDIADAIGIRGASLYHHFSAKEEILYAICLTVTQEPVEQNLPLLDAAGTPTDRLTALVGAHIRHLLHRRVEYVVGRHERPALTPEHRADIEGYLHYYNRRVRDVLVAGMRSGEFRTLDPGLAALGILDMLNGVSGWIRGSADADADDVVASHTALLLGGLRSREAQVGEASSSS</sequence>
<dbReference type="Pfam" id="PF17932">
    <property type="entry name" value="TetR_C_24"/>
    <property type="match status" value="1"/>
</dbReference>
<dbReference type="GO" id="GO:0000976">
    <property type="term" value="F:transcription cis-regulatory region binding"/>
    <property type="evidence" value="ECO:0007669"/>
    <property type="project" value="TreeGrafter"/>
</dbReference>
<dbReference type="Proteomes" id="UP000295705">
    <property type="component" value="Unassembled WGS sequence"/>
</dbReference>
<dbReference type="PANTHER" id="PTHR30055">
    <property type="entry name" value="HTH-TYPE TRANSCRIPTIONAL REGULATOR RUTR"/>
    <property type="match status" value="1"/>
</dbReference>
<dbReference type="Pfam" id="PF00440">
    <property type="entry name" value="TetR_N"/>
    <property type="match status" value="1"/>
</dbReference>
<dbReference type="EMBL" id="SNYO01000004">
    <property type="protein sequence ID" value="TDQ58666.1"/>
    <property type="molecule type" value="Genomic_DNA"/>
</dbReference>
<keyword evidence="7" id="KW-1185">Reference proteome</keyword>
<comment type="caution">
    <text evidence="6">The sequence shown here is derived from an EMBL/GenBank/DDBJ whole genome shotgun (WGS) entry which is preliminary data.</text>
</comment>
<dbReference type="SUPFAM" id="SSF46689">
    <property type="entry name" value="Homeodomain-like"/>
    <property type="match status" value="1"/>
</dbReference>
<dbReference type="Gene3D" id="1.10.357.10">
    <property type="entry name" value="Tetracycline Repressor, domain 2"/>
    <property type="match status" value="1"/>
</dbReference>
<reference evidence="6 7" key="1">
    <citation type="submission" date="2019-03" db="EMBL/GenBank/DDBJ databases">
        <title>Genomic Encyclopedia of Type Strains, Phase IV (KMG-IV): sequencing the most valuable type-strain genomes for metagenomic binning, comparative biology and taxonomic classification.</title>
        <authorList>
            <person name="Goeker M."/>
        </authorList>
    </citation>
    <scope>NUCLEOTIDE SEQUENCE [LARGE SCALE GENOMIC DNA]</scope>
    <source>
        <strain evidence="6 7">DSM 45775</strain>
    </source>
</reference>
<dbReference type="InterPro" id="IPR001647">
    <property type="entry name" value="HTH_TetR"/>
</dbReference>
<dbReference type="PANTHER" id="PTHR30055:SF234">
    <property type="entry name" value="HTH-TYPE TRANSCRIPTIONAL REGULATOR BETI"/>
    <property type="match status" value="1"/>
</dbReference>
<keyword evidence="2 4" id="KW-0238">DNA-binding</keyword>
<dbReference type="PRINTS" id="PR00455">
    <property type="entry name" value="HTHTETR"/>
</dbReference>
<protein>
    <submittedName>
        <fullName evidence="6">TetR family transcriptional regulator</fullName>
    </submittedName>
</protein>
<dbReference type="InterPro" id="IPR041490">
    <property type="entry name" value="KstR2_TetR_C"/>
</dbReference>
<keyword evidence="3" id="KW-0804">Transcription</keyword>
<dbReference type="SUPFAM" id="SSF48498">
    <property type="entry name" value="Tetracyclin repressor-like, C-terminal domain"/>
    <property type="match status" value="1"/>
</dbReference>
<dbReference type="InterPro" id="IPR009057">
    <property type="entry name" value="Homeodomain-like_sf"/>
</dbReference>
<evidence type="ECO:0000313" key="6">
    <source>
        <dbReference type="EMBL" id="TDQ58666.1"/>
    </source>
</evidence>
<dbReference type="AlphaFoldDB" id="A0A4R6VA10"/>
<evidence type="ECO:0000259" key="5">
    <source>
        <dbReference type="PROSITE" id="PS50977"/>
    </source>
</evidence>
<proteinExistence type="predicted"/>
<feature type="DNA-binding region" description="H-T-H motif" evidence="4">
    <location>
        <begin position="32"/>
        <end position="51"/>
    </location>
</feature>
<evidence type="ECO:0000313" key="7">
    <source>
        <dbReference type="Proteomes" id="UP000295705"/>
    </source>
</evidence>
<gene>
    <name evidence="6" type="ORF">EV188_104413</name>
</gene>
<dbReference type="InterPro" id="IPR050109">
    <property type="entry name" value="HTH-type_TetR-like_transc_reg"/>
</dbReference>
<evidence type="ECO:0000256" key="1">
    <source>
        <dbReference type="ARBA" id="ARBA00023015"/>
    </source>
</evidence>
<dbReference type="PROSITE" id="PS50977">
    <property type="entry name" value="HTH_TETR_2"/>
    <property type="match status" value="1"/>
</dbReference>
<evidence type="ECO:0000256" key="2">
    <source>
        <dbReference type="ARBA" id="ARBA00023125"/>
    </source>
</evidence>
<evidence type="ECO:0000256" key="4">
    <source>
        <dbReference type="PROSITE-ProRule" id="PRU00335"/>
    </source>
</evidence>
<evidence type="ECO:0000256" key="3">
    <source>
        <dbReference type="ARBA" id="ARBA00023163"/>
    </source>
</evidence>
<dbReference type="RefSeq" id="WP_133827482.1">
    <property type="nucleotide sequence ID" value="NZ_BAABHR010000022.1"/>
</dbReference>
<accession>A0A4R6VA10</accession>
<dbReference type="OrthoDB" id="9814200at2"/>
<name>A0A4R6VA10_9PSEU</name>
<dbReference type="GO" id="GO:0003700">
    <property type="term" value="F:DNA-binding transcription factor activity"/>
    <property type="evidence" value="ECO:0007669"/>
    <property type="project" value="TreeGrafter"/>
</dbReference>
<dbReference type="InterPro" id="IPR036271">
    <property type="entry name" value="Tet_transcr_reg_TetR-rel_C_sf"/>
</dbReference>
<organism evidence="6 7">
    <name type="scientific">Actinomycetospora succinea</name>
    <dbReference type="NCBI Taxonomy" id="663603"/>
    <lineage>
        <taxon>Bacteria</taxon>
        <taxon>Bacillati</taxon>
        <taxon>Actinomycetota</taxon>
        <taxon>Actinomycetes</taxon>
        <taxon>Pseudonocardiales</taxon>
        <taxon>Pseudonocardiaceae</taxon>
        <taxon>Actinomycetospora</taxon>
    </lineage>
</organism>
<feature type="domain" description="HTH tetR-type" evidence="5">
    <location>
        <begin position="9"/>
        <end position="69"/>
    </location>
</feature>